<protein>
    <recommendedName>
        <fullName evidence="9">Mid2 domain-containing protein</fullName>
    </recommendedName>
</protein>
<dbReference type="EMBL" id="NAJO01000034">
    <property type="protein sequence ID" value="OQO00563.1"/>
    <property type="molecule type" value="Genomic_DNA"/>
</dbReference>
<dbReference type="OrthoDB" id="3945612at2759"/>
<name>A0A1V8SN53_9PEZI</name>
<evidence type="ECO:0000256" key="6">
    <source>
        <dbReference type="SAM" id="Phobius"/>
    </source>
</evidence>
<evidence type="ECO:0000256" key="5">
    <source>
        <dbReference type="SAM" id="MobiDB-lite"/>
    </source>
</evidence>
<keyword evidence="2 6" id="KW-0812">Transmembrane</keyword>
<evidence type="ECO:0000256" key="4">
    <source>
        <dbReference type="ARBA" id="ARBA00023136"/>
    </source>
</evidence>
<feature type="transmembrane region" description="Helical" evidence="6">
    <location>
        <begin position="117"/>
        <end position="140"/>
    </location>
</feature>
<comment type="subcellular location">
    <subcellularLocation>
        <location evidence="1">Membrane</location>
        <topology evidence="1">Single-pass membrane protein</topology>
    </subcellularLocation>
</comment>
<feature type="compositionally biased region" description="Low complexity" evidence="5">
    <location>
        <begin position="73"/>
        <end position="105"/>
    </location>
</feature>
<sequence length="208" mass="21587">MTRLGQVDICWSTDADPIANVSVEVVNNTYSSLSSANAGATTILFNLASFLSTSAATTQSTASTIIPSTSASVSATSTSSQTSSTGSATSTGTYTSSSSSSPASTDTPAGLSQSAKVGIGAGVGVGAVAILACVGMWLYYRRRLREAERTSGTISSPHYTQVSSQYEMREPAEIGAHKGFYEDYPVERHELDAPQVAQEMPAATKRFA</sequence>
<evidence type="ECO:0000313" key="7">
    <source>
        <dbReference type="EMBL" id="OQO00563.1"/>
    </source>
</evidence>
<reference evidence="8" key="1">
    <citation type="submission" date="2017-03" db="EMBL/GenBank/DDBJ databases">
        <title>Genomes of endolithic fungi from Antarctica.</title>
        <authorList>
            <person name="Coleine C."/>
            <person name="Masonjones S."/>
            <person name="Stajich J.E."/>
        </authorList>
    </citation>
    <scope>NUCLEOTIDE SEQUENCE [LARGE SCALE GENOMIC DNA]</scope>
    <source>
        <strain evidence="8">CCFEE 5527</strain>
    </source>
</reference>
<dbReference type="InterPro" id="IPR051694">
    <property type="entry name" value="Immunoregulatory_rcpt-like"/>
</dbReference>
<keyword evidence="4 6" id="KW-0472">Membrane</keyword>
<accession>A0A1V8SN53</accession>
<dbReference type="InParanoid" id="A0A1V8SN53"/>
<dbReference type="GO" id="GO:0071944">
    <property type="term" value="C:cell periphery"/>
    <property type="evidence" value="ECO:0007669"/>
    <property type="project" value="UniProtKB-ARBA"/>
</dbReference>
<evidence type="ECO:0000256" key="3">
    <source>
        <dbReference type="ARBA" id="ARBA00022989"/>
    </source>
</evidence>
<evidence type="ECO:0008006" key="9">
    <source>
        <dbReference type="Google" id="ProtNLM"/>
    </source>
</evidence>
<evidence type="ECO:0000256" key="2">
    <source>
        <dbReference type="ARBA" id="ARBA00022692"/>
    </source>
</evidence>
<proteinExistence type="predicted"/>
<evidence type="ECO:0000256" key="1">
    <source>
        <dbReference type="ARBA" id="ARBA00004167"/>
    </source>
</evidence>
<comment type="caution">
    <text evidence="7">The sequence shown here is derived from an EMBL/GenBank/DDBJ whole genome shotgun (WGS) entry which is preliminary data.</text>
</comment>
<organism evidence="7 8">
    <name type="scientific">Cryoendolithus antarcticus</name>
    <dbReference type="NCBI Taxonomy" id="1507870"/>
    <lineage>
        <taxon>Eukaryota</taxon>
        <taxon>Fungi</taxon>
        <taxon>Dikarya</taxon>
        <taxon>Ascomycota</taxon>
        <taxon>Pezizomycotina</taxon>
        <taxon>Dothideomycetes</taxon>
        <taxon>Dothideomycetidae</taxon>
        <taxon>Cladosporiales</taxon>
        <taxon>Cladosporiaceae</taxon>
        <taxon>Cryoendolithus</taxon>
    </lineage>
</organism>
<dbReference type="AlphaFoldDB" id="A0A1V8SN53"/>
<dbReference type="GO" id="GO:0016020">
    <property type="term" value="C:membrane"/>
    <property type="evidence" value="ECO:0007669"/>
    <property type="project" value="UniProtKB-SubCell"/>
</dbReference>
<feature type="region of interest" description="Disordered" evidence="5">
    <location>
        <begin position="73"/>
        <end position="112"/>
    </location>
</feature>
<dbReference type="STRING" id="1507870.A0A1V8SN53"/>
<gene>
    <name evidence="7" type="ORF">B0A48_13053</name>
</gene>
<keyword evidence="8" id="KW-1185">Reference proteome</keyword>
<evidence type="ECO:0000313" key="8">
    <source>
        <dbReference type="Proteomes" id="UP000192596"/>
    </source>
</evidence>
<dbReference type="PANTHER" id="PTHR15549">
    <property type="entry name" value="PAIRED IMMUNOGLOBULIN-LIKE TYPE 2 RECEPTOR"/>
    <property type="match status" value="1"/>
</dbReference>
<dbReference type="Proteomes" id="UP000192596">
    <property type="component" value="Unassembled WGS sequence"/>
</dbReference>
<keyword evidence="3 6" id="KW-1133">Transmembrane helix</keyword>